<dbReference type="PROSITE" id="PS51257">
    <property type="entry name" value="PROKAR_LIPOPROTEIN"/>
    <property type="match status" value="1"/>
</dbReference>
<dbReference type="InterPro" id="IPR039910">
    <property type="entry name" value="D15-like"/>
</dbReference>
<reference evidence="7 8" key="1">
    <citation type="submission" date="2014-07" db="EMBL/GenBank/DDBJ databases">
        <authorList>
            <person name="McCorrison J."/>
            <person name="Sanka R."/>
            <person name="Torralba M."/>
            <person name="Gillis M."/>
            <person name="Haft D.H."/>
            <person name="Methe B."/>
            <person name="Sutton G."/>
            <person name="Nelson K.E."/>
        </authorList>
    </citation>
    <scope>NUCLEOTIDE SEQUENCE [LARGE SCALE GENOMIC DNA]</scope>
    <source>
        <strain evidence="7 8">DNF00666</strain>
    </source>
</reference>
<evidence type="ECO:0000313" key="7">
    <source>
        <dbReference type="EMBL" id="KGF49009.1"/>
    </source>
</evidence>
<dbReference type="EMBL" id="JRNS01000327">
    <property type="protein sequence ID" value="KGF49009.1"/>
    <property type="molecule type" value="Genomic_DNA"/>
</dbReference>
<dbReference type="PANTHER" id="PTHR12815">
    <property type="entry name" value="SORTING AND ASSEMBLY MACHINERY SAMM50 PROTEIN FAMILY MEMBER"/>
    <property type="match status" value="1"/>
</dbReference>
<comment type="subcellular location">
    <subcellularLocation>
        <location evidence="1">Membrane</location>
    </subcellularLocation>
</comment>
<dbReference type="InterPro" id="IPR000184">
    <property type="entry name" value="Bac_surfAg_D15"/>
</dbReference>
<evidence type="ECO:0000313" key="8">
    <source>
        <dbReference type="Proteomes" id="UP000029578"/>
    </source>
</evidence>
<evidence type="ECO:0000259" key="6">
    <source>
        <dbReference type="Pfam" id="PF01103"/>
    </source>
</evidence>
<name>A0A096CUN4_9BACT</name>
<keyword evidence="5" id="KW-0998">Cell outer membrane</keyword>
<keyword evidence="3" id="KW-0732">Signal</keyword>
<gene>
    <name evidence="7" type="ORF">HMPREF0661_06255</name>
</gene>
<accession>A0A096CUN4</accession>
<comment type="caution">
    <text evidence="7">The sequence shown here is derived from an EMBL/GenBank/DDBJ whole genome shotgun (WGS) entry which is preliminary data.</text>
</comment>
<evidence type="ECO:0000256" key="1">
    <source>
        <dbReference type="ARBA" id="ARBA00004370"/>
    </source>
</evidence>
<evidence type="ECO:0000256" key="5">
    <source>
        <dbReference type="ARBA" id="ARBA00023237"/>
    </source>
</evidence>
<keyword evidence="4" id="KW-0472">Membrane</keyword>
<keyword evidence="2" id="KW-0812">Transmembrane</keyword>
<dbReference type="GO" id="GO:0019867">
    <property type="term" value="C:outer membrane"/>
    <property type="evidence" value="ECO:0007669"/>
    <property type="project" value="InterPro"/>
</dbReference>
<organism evidence="7 8">
    <name type="scientific">Prevotella melaninogenica DNF00666</name>
    <dbReference type="NCBI Taxonomy" id="1401073"/>
    <lineage>
        <taxon>Bacteria</taxon>
        <taxon>Pseudomonadati</taxon>
        <taxon>Bacteroidota</taxon>
        <taxon>Bacteroidia</taxon>
        <taxon>Bacteroidales</taxon>
        <taxon>Prevotellaceae</taxon>
        <taxon>Prevotella</taxon>
    </lineage>
</organism>
<evidence type="ECO:0000256" key="3">
    <source>
        <dbReference type="ARBA" id="ARBA00022729"/>
    </source>
</evidence>
<evidence type="ECO:0000256" key="4">
    <source>
        <dbReference type="ARBA" id="ARBA00023136"/>
    </source>
</evidence>
<dbReference type="Proteomes" id="UP000029578">
    <property type="component" value="Unassembled WGS sequence"/>
</dbReference>
<dbReference type="PANTHER" id="PTHR12815:SF47">
    <property type="entry name" value="TRANSLOCATION AND ASSEMBLY MODULE SUBUNIT TAMA"/>
    <property type="match status" value="1"/>
</dbReference>
<proteinExistence type="predicted"/>
<feature type="domain" description="Bacterial surface antigen (D15)" evidence="6">
    <location>
        <begin position="620"/>
        <end position="783"/>
    </location>
</feature>
<dbReference type="AlphaFoldDB" id="A0A096CUN4"/>
<protein>
    <submittedName>
        <fullName evidence="7">Membrane protein</fullName>
    </submittedName>
</protein>
<sequence>MTKRNKYIRTTGGKGVIELFAFMAFLFILVACSTTSAIPDGEQLYTGMEPTKYSNYKENQHFNDVKEELDLVLATKPNAAWLGSPSVRSPFPIGLWIWNAFSQDTTGLSRWLVRAFGSSPVLMSSTTPDLRVTVGENLLRKRGYFNGKISYEKLAQSNPKKMRLQYAVDMGHLWLLDSVQYTNFPPSADSLIRTNLDKAIIRKGDAFDVATLEQERKRITDLFRNNGYYYYQNNDASYLADTTKAYGLASIRLQMADSVSDKALRKWTIGTININLQRQFIDSLTQHKRFRDIIVNYNGSHMPLRLRAIANDLKIWPGIVYNNELFEKSQQQFNGSGLFSATNFTFTPRDSTDSCNTLDMAINCIFDKPYDFYIEAYGKGKTSGRYGPEAIIGLTKRNAFRGGEKLNLRVHGSYEWSASSDDDGRDRLGLNNYEYGAEASLQFPRLVNPFVTPPRKRWEREERKTAEAAEKGLVYNPKGPRIYYTTPSTTLKASVDVLNRSKYFKRHVVSGELTYQWQPNERNSYSFSPLTLTYEYMHNVTDRYLELIDSVPYLEVSLADQFIPKMMFQHTFMSPARYKSPIKIWTTVSEASNILSAGYVAFGRRWSEKDKKLFKNPFAQFVKIDANLTKVWSLGEKSSVAAHVNLGTLWAYGNSRFAPYTEQFYVGGANSIRAFNARQIGPGRYRSTQRRRSYVEQTGDIKLQFNLEYRPHLMGSLYGAVFLDAGNVWTMHYDDGRPEGYFKFKNILNEMALGTGVGLRYDIGYFMIRFDWGLGLHIPYETGKTGFYNISKFKDAQAFHLAIGLPF</sequence>
<dbReference type="Gene3D" id="2.40.160.50">
    <property type="entry name" value="membrane protein fhac: a member of the omp85/tpsb transporter family"/>
    <property type="match status" value="1"/>
</dbReference>
<dbReference type="Pfam" id="PF01103">
    <property type="entry name" value="Omp85"/>
    <property type="match status" value="1"/>
</dbReference>
<evidence type="ECO:0000256" key="2">
    <source>
        <dbReference type="ARBA" id="ARBA00022692"/>
    </source>
</evidence>